<proteinExistence type="predicted"/>
<evidence type="ECO:0000313" key="1">
    <source>
        <dbReference type="EMBL" id="KAA3484689.1"/>
    </source>
</evidence>
<keyword evidence="2" id="KW-1185">Reference proteome</keyword>
<gene>
    <name evidence="1" type="ORF">EPI10_006759</name>
</gene>
<accession>A0A5B6WS04</accession>
<dbReference type="AlphaFoldDB" id="A0A5B6WS04"/>
<reference evidence="2" key="1">
    <citation type="journal article" date="2019" name="Plant Biotechnol. J.">
        <title>Genome sequencing of the Australian wild diploid species Gossypium australe highlights disease resistance and delayed gland morphogenesis.</title>
        <authorList>
            <person name="Cai Y."/>
            <person name="Cai X."/>
            <person name="Wang Q."/>
            <person name="Wang P."/>
            <person name="Zhang Y."/>
            <person name="Cai C."/>
            <person name="Xu Y."/>
            <person name="Wang K."/>
            <person name="Zhou Z."/>
            <person name="Wang C."/>
            <person name="Geng S."/>
            <person name="Li B."/>
            <person name="Dong Q."/>
            <person name="Hou Y."/>
            <person name="Wang H."/>
            <person name="Ai P."/>
            <person name="Liu Z."/>
            <person name="Yi F."/>
            <person name="Sun M."/>
            <person name="An G."/>
            <person name="Cheng J."/>
            <person name="Zhang Y."/>
            <person name="Shi Q."/>
            <person name="Xie Y."/>
            <person name="Shi X."/>
            <person name="Chang Y."/>
            <person name="Huang F."/>
            <person name="Chen Y."/>
            <person name="Hong S."/>
            <person name="Mi L."/>
            <person name="Sun Q."/>
            <person name="Zhang L."/>
            <person name="Zhou B."/>
            <person name="Peng R."/>
            <person name="Zhang X."/>
            <person name="Liu F."/>
        </authorList>
    </citation>
    <scope>NUCLEOTIDE SEQUENCE [LARGE SCALE GENOMIC DNA]</scope>
    <source>
        <strain evidence="2">cv. PA1801</strain>
    </source>
</reference>
<dbReference type="EMBL" id="SMMG02000002">
    <property type="protein sequence ID" value="KAA3484689.1"/>
    <property type="molecule type" value="Genomic_DNA"/>
</dbReference>
<name>A0A5B6WS04_9ROSI</name>
<evidence type="ECO:0000313" key="2">
    <source>
        <dbReference type="Proteomes" id="UP000325315"/>
    </source>
</evidence>
<comment type="caution">
    <text evidence="1">The sequence shown here is derived from an EMBL/GenBank/DDBJ whole genome shotgun (WGS) entry which is preliminary data.</text>
</comment>
<dbReference type="Proteomes" id="UP000325315">
    <property type="component" value="Unassembled WGS sequence"/>
</dbReference>
<sequence length="70" mass="7972">MNDVCDHSGVIQDGPLGGYPKWAGANYILDPDWNLEQSMLRHLAVEPETFQHFACTFRDPTSYHLSYIDS</sequence>
<organism evidence="1 2">
    <name type="scientific">Gossypium australe</name>
    <dbReference type="NCBI Taxonomy" id="47621"/>
    <lineage>
        <taxon>Eukaryota</taxon>
        <taxon>Viridiplantae</taxon>
        <taxon>Streptophyta</taxon>
        <taxon>Embryophyta</taxon>
        <taxon>Tracheophyta</taxon>
        <taxon>Spermatophyta</taxon>
        <taxon>Magnoliopsida</taxon>
        <taxon>eudicotyledons</taxon>
        <taxon>Gunneridae</taxon>
        <taxon>Pentapetalae</taxon>
        <taxon>rosids</taxon>
        <taxon>malvids</taxon>
        <taxon>Malvales</taxon>
        <taxon>Malvaceae</taxon>
        <taxon>Malvoideae</taxon>
        <taxon>Gossypium</taxon>
    </lineage>
</organism>
<protein>
    <submittedName>
        <fullName evidence="1">Uncharacterized protein</fullName>
    </submittedName>
</protein>